<keyword evidence="1" id="KW-0645">Protease</keyword>
<evidence type="ECO:0000313" key="1">
    <source>
        <dbReference type="EMBL" id="CAB4127078.1"/>
    </source>
</evidence>
<gene>
    <name evidence="1" type="ORF">UFOVP84_50</name>
</gene>
<dbReference type="GO" id="GO:0008233">
    <property type="term" value="F:peptidase activity"/>
    <property type="evidence" value="ECO:0007669"/>
    <property type="project" value="UniProtKB-KW"/>
</dbReference>
<dbReference type="Pfam" id="PF03420">
    <property type="entry name" value="Peptidase_S77"/>
    <property type="match status" value="1"/>
</dbReference>
<dbReference type="GO" id="GO:0006508">
    <property type="term" value="P:proteolysis"/>
    <property type="evidence" value="ECO:0007669"/>
    <property type="project" value="UniProtKB-KW"/>
</dbReference>
<organism evidence="1">
    <name type="scientific">uncultured Caudovirales phage</name>
    <dbReference type="NCBI Taxonomy" id="2100421"/>
    <lineage>
        <taxon>Viruses</taxon>
        <taxon>Duplodnaviria</taxon>
        <taxon>Heunggongvirae</taxon>
        <taxon>Uroviricota</taxon>
        <taxon>Caudoviricetes</taxon>
        <taxon>Peduoviridae</taxon>
        <taxon>Maltschvirus</taxon>
        <taxon>Maltschvirus maltsch</taxon>
    </lineage>
</organism>
<dbReference type="InterPro" id="IPR005082">
    <property type="entry name" value="Peptidase_U9_T4_prohead"/>
</dbReference>
<name>A0A6J5KX71_9CAUD</name>
<dbReference type="EMBL" id="LR796208">
    <property type="protein sequence ID" value="CAB4127078.1"/>
    <property type="molecule type" value="Genomic_DNA"/>
</dbReference>
<proteinExistence type="predicted"/>
<reference evidence="1" key="1">
    <citation type="submission" date="2020-04" db="EMBL/GenBank/DDBJ databases">
        <authorList>
            <person name="Chiriac C."/>
            <person name="Salcher M."/>
            <person name="Ghai R."/>
            <person name="Kavagutti S V."/>
        </authorList>
    </citation>
    <scope>NUCLEOTIDE SEQUENCE</scope>
</reference>
<protein>
    <submittedName>
        <fullName evidence="1">Prohead core scaffolding protein and protease</fullName>
    </submittedName>
</protein>
<keyword evidence="1" id="KW-0378">Hydrolase</keyword>
<accession>A0A6J5KX71</accession>
<sequence>MKLLIDSSDFNYKEQTPVKNIISESLGKGKKYYIQGIFAQSEKQNRNGRNYPKPVMEKAISDYQKIIDSKRSLGEMKHPASPQVDLERASHIIESLTWEGNDVIGKARILTNLPMGIIAKGLIDEGVQFGVSTRGLGSLIEKNGVNVVQPDFIISAVDIVGDPSGPDCWVSGLMENAEWIYQDGKFEMIANAAKRTITKATSINLEEQKILAFQHFLRSIK</sequence>